<gene>
    <name evidence="3" type="ORF">DN068_00225</name>
</gene>
<name>A0A2W2AHP2_9BACT</name>
<dbReference type="InterPro" id="IPR036737">
    <property type="entry name" value="OmpA-like_sf"/>
</dbReference>
<dbReference type="Gene3D" id="3.30.1330.60">
    <property type="entry name" value="OmpA-like domain"/>
    <property type="match status" value="1"/>
</dbReference>
<keyword evidence="2" id="KW-0732">Signal</keyword>
<sequence>MVNKKYLLLAGICTIMGAQSAFAQESGSQSSTSQWGNRDMTYRGGSYDVLDSSYVPKSRMEQHRKFLNHQYQFPSKPRNMWEVGVGAGLYNISGDVPSLMLWQKGGYGFHAHVRKSLGYVMSIRAQYIYGNGFGLQWQPSTNYSLNPAWNGTNWGAAGSGGYAGKPVFYNYKTEVHQASIDLMASTNNIKFHKAHTGVSFYAFVGLGAIAHQTWINSLNDQYQTYDYQAIIDKYAVNGTIPYDKRNDVRKDLQSLMDKSYETDGETEEGGRRPKLFNKKTVDFAGSIGVGAQFRVSKRVNISLEDRLTMPLGAQEDLLDGQRWAEQVPGNPVLSQNRDAINYFNVGVNFNLGNGKKNVEPLYWVNPLDYSYGELSNPRHMVLPEPVLSDSDGDGIADQFDKCPGTPSGVAVDSHGCPMDTDGDGVPDDRDKQLITPTECQPVDADGIGKCPCPPGCGTAAVTCGNIGAGSITFGANSSKVTPAMQAQLATLAAQMQANPTCKVVIIGQGNTSKVQQQRSWDRVNSIIEYMSEKNGVDRNRFIFQYGQAGDPNSVMYRSAQPGEEGPGNVPPPFPNLRRN</sequence>
<dbReference type="SUPFAM" id="SSF103647">
    <property type="entry name" value="TSP type-3 repeat"/>
    <property type="match status" value="1"/>
</dbReference>
<dbReference type="AlphaFoldDB" id="A0A2W2AHP2"/>
<dbReference type="GO" id="GO:0005509">
    <property type="term" value="F:calcium ion binding"/>
    <property type="evidence" value="ECO:0007669"/>
    <property type="project" value="InterPro"/>
</dbReference>
<evidence type="ECO:0000313" key="3">
    <source>
        <dbReference type="EMBL" id="PZF75015.1"/>
    </source>
</evidence>
<evidence type="ECO:0000256" key="1">
    <source>
        <dbReference type="SAM" id="MobiDB-lite"/>
    </source>
</evidence>
<evidence type="ECO:0000256" key="2">
    <source>
        <dbReference type="SAM" id="SignalP"/>
    </source>
</evidence>
<reference evidence="3 4" key="1">
    <citation type="submission" date="2018-06" db="EMBL/GenBank/DDBJ databases">
        <title>Mucibacter soli gen. nov., sp. nov., a new member of the family Chitinophagaceae producing mucin.</title>
        <authorList>
            <person name="Kim M.-K."/>
            <person name="Park S."/>
            <person name="Kim T.-S."/>
            <person name="Joung Y."/>
            <person name="Han J.-H."/>
            <person name="Kim S.B."/>
        </authorList>
    </citation>
    <scope>NUCLEOTIDE SEQUENCE [LARGE SCALE GENOMIC DNA]</scope>
    <source>
        <strain evidence="3 4">R1-15</strain>
    </source>
</reference>
<keyword evidence="4" id="KW-1185">Reference proteome</keyword>
<dbReference type="Gene3D" id="4.10.1080.10">
    <property type="entry name" value="TSP type-3 repeat"/>
    <property type="match status" value="1"/>
</dbReference>
<organism evidence="3 4">
    <name type="scientific">Taibaiella soli</name>
    <dbReference type="NCBI Taxonomy" id="1649169"/>
    <lineage>
        <taxon>Bacteria</taxon>
        <taxon>Pseudomonadati</taxon>
        <taxon>Bacteroidota</taxon>
        <taxon>Chitinophagia</taxon>
        <taxon>Chitinophagales</taxon>
        <taxon>Chitinophagaceae</taxon>
        <taxon>Taibaiella</taxon>
    </lineage>
</organism>
<comment type="caution">
    <text evidence="3">The sequence shown here is derived from an EMBL/GenBank/DDBJ whole genome shotgun (WGS) entry which is preliminary data.</text>
</comment>
<proteinExistence type="predicted"/>
<protein>
    <recommendedName>
        <fullName evidence="5">OmpA-like domain-containing protein</fullName>
    </recommendedName>
</protein>
<accession>A0A2W2AHP2</accession>
<dbReference type="OrthoDB" id="1522982at2"/>
<dbReference type="InterPro" id="IPR028974">
    <property type="entry name" value="TSP_type-3_rpt"/>
</dbReference>
<feature type="region of interest" description="Disordered" evidence="1">
    <location>
        <begin position="553"/>
        <end position="579"/>
    </location>
</feature>
<feature type="compositionally biased region" description="Pro residues" evidence="1">
    <location>
        <begin position="568"/>
        <end position="579"/>
    </location>
</feature>
<feature type="chain" id="PRO_5015894654" description="OmpA-like domain-containing protein" evidence="2">
    <location>
        <begin position="24"/>
        <end position="579"/>
    </location>
</feature>
<dbReference type="Proteomes" id="UP000248745">
    <property type="component" value="Unassembled WGS sequence"/>
</dbReference>
<dbReference type="EMBL" id="QKTW01000001">
    <property type="protein sequence ID" value="PZF75015.1"/>
    <property type="molecule type" value="Genomic_DNA"/>
</dbReference>
<feature type="signal peptide" evidence="2">
    <location>
        <begin position="1"/>
        <end position="23"/>
    </location>
</feature>
<evidence type="ECO:0000313" key="4">
    <source>
        <dbReference type="Proteomes" id="UP000248745"/>
    </source>
</evidence>
<dbReference type="RefSeq" id="WP_110996863.1">
    <property type="nucleotide sequence ID" value="NZ_QKTW01000001.1"/>
</dbReference>
<evidence type="ECO:0008006" key="5">
    <source>
        <dbReference type="Google" id="ProtNLM"/>
    </source>
</evidence>
<dbReference type="SUPFAM" id="SSF103088">
    <property type="entry name" value="OmpA-like"/>
    <property type="match status" value="1"/>
</dbReference>